<dbReference type="NCBIfam" id="TIGR02937">
    <property type="entry name" value="sigma70-ECF"/>
    <property type="match status" value="1"/>
</dbReference>
<dbReference type="SUPFAM" id="SSF88946">
    <property type="entry name" value="Sigma2 domain of RNA polymerase sigma factors"/>
    <property type="match status" value="1"/>
</dbReference>
<evidence type="ECO:0000313" key="4">
    <source>
        <dbReference type="EMBL" id="KTD83301.1"/>
    </source>
</evidence>
<dbReference type="AlphaFoldDB" id="A0A0W1APU3"/>
<name>A0A0W1APU3_9BACL</name>
<dbReference type="GO" id="GO:0006352">
    <property type="term" value="P:DNA-templated transcription initiation"/>
    <property type="evidence" value="ECO:0007669"/>
    <property type="project" value="InterPro"/>
</dbReference>
<dbReference type="PANTHER" id="PTHR30173">
    <property type="entry name" value="SIGMA 19 FACTOR"/>
    <property type="match status" value="1"/>
</dbReference>
<dbReference type="InterPro" id="IPR013249">
    <property type="entry name" value="RNA_pol_sigma70_r4_t2"/>
</dbReference>
<dbReference type="OrthoDB" id="3211555at2"/>
<dbReference type="GO" id="GO:0016987">
    <property type="term" value="F:sigma factor activity"/>
    <property type="evidence" value="ECO:0007669"/>
    <property type="project" value="InterPro"/>
</dbReference>
<comment type="subunit">
    <text evidence="1">Interacts transiently with the RNA polymerase catalytic core formed by RpoA, RpoB, RpoC and RpoZ (2 alpha, 1 beta, 1 beta' and 1 omega subunit) to form the RNA polymerase holoenzyme that can initiate transcription.</text>
</comment>
<dbReference type="SUPFAM" id="SSF54427">
    <property type="entry name" value="NTF2-like"/>
    <property type="match status" value="1"/>
</dbReference>
<feature type="domain" description="RNA polymerase sigma-70 region 2" evidence="2">
    <location>
        <begin position="7"/>
        <end position="70"/>
    </location>
</feature>
<dbReference type="InterPro" id="IPR007627">
    <property type="entry name" value="RNA_pol_sigma70_r2"/>
</dbReference>
<evidence type="ECO:0000259" key="3">
    <source>
        <dbReference type="Pfam" id="PF08281"/>
    </source>
</evidence>
<dbReference type="NCBIfam" id="NF007214">
    <property type="entry name" value="PRK09636.1"/>
    <property type="match status" value="1"/>
</dbReference>
<keyword evidence="5" id="KW-1185">Reference proteome</keyword>
<protein>
    <recommendedName>
        <fullName evidence="6">RNA polymerase subunit sigma-24</fullName>
    </recommendedName>
</protein>
<dbReference type="EMBL" id="LCZJ02000076">
    <property type="protein sequence ID" value="KTD83301.1"/>
    <property type="molecule type" value="Genomic_DNA"/>
</dbReference>
<comment type="caution">
    <text evidence="4">The sequence shown here is derived from an EMBL/GenBank/DDBJ whole genome shotgun (WGS) entry which is preliminary data.</text>
</comment>
<dbReference type="InterPro" id="IPR013325">
    <property type="entry name" value="RNA_pol_sigma_r2"/>
</dbReference>
<proteinExistence type="predicted"/>
<evidence type="ECO:0000259" key="2">
    <source>
        <dbReference type="Pfam" id="PF04542"/>
    </source>
</evidence>
<dbReference type="RefSeq" id="WP_060626808.1">
    <property type="nucleotide sequence ID" value="NZ_LCZJ02000076.1"/>
</dbReference>
<reference evidence="4 5" key="1">
    <citation type="journal article" date="2015" name="Int. Biodeterior. Biodegradation">
        <title>Physiological and genetic screening methods for the isolation of methyl tert-butyl ether-degrading bacteria for bioremediation purposes.</title>
        <authorList>
            <person name="Guisado I.M."/>
            <person name="Purswani J."/>
            <person name="Gonzalez Lopez J."/>
            <person name="Pozo C."/>
        </authorList>
    </citation>
    <scope>NUCLEOTIDE SEQUENCE [LARGE SCALE GENOMIC DNA]</scope>
    <source>
        <strain evidence="4 5">SH7</strain>
    </source>
</reference>
<dbReference type="SUPFAM" id="SSF88659">
    <property type="entry name" value="Sigma3 and sigma4 domains of RNA polymerase sigma factors"/>
    <property type="match status" value="1"/>
</dbReference>
<dbReference type="InterPro" id="IPR052704">
    <property type="entry name" value="ECF_Sigma-70_Domain"/>
</dbReference>
<dbReference type="Proteomes" id="UP000054709">
    <property type="component" value="Unassembled WGS sequence"/>
</dbReference>
<sequence length="291" mass="32152">MDFQVAYTNYHSLLQAIAYRMTGSIADAEDLVQDVFIEYSKLQTIDITHPKAYLIRMTTNRCINYMQSARIRREQYVGTWLPEPLVSFTNGGGDNPADLFDHDENVSYALLVMLEHLSAVERAVFILRQSFAFEYSEIADVLGKTEANCRKIFSRANDKLHQQSPVLPGNTAQAAPLATAFLAAARGGSVDALVSLLTEDALLTSDGGGKVRAAIFTITGRDRVQAFIEGVIPKGFLGDSQSMVLLNGQLGIVIFRDGRPHKAISFQLDAVGERIEHIYIVLNPDKLQRIG</sequence>
<dbReference type="InterPro" id="IPR014284">
    <property type="entry name" value="RNA_pol_sigma-70_dom"/>
</dbReference>
<dbReference type="Gene3D" id="1.10.10.10">
    <property type="entry name" value="Winged helix-like DNA-binding domain superfamily/Winged helix DNA-binding domain"/>
    <property type="match status" value="1"/>
</dbReference>
<feature type="domain" description="RNA polymerase sigma factor 70 region 4 type 2" evidence="3">
    <location>
        <begin position="109"/>
        <end position="156"/>
    </location>
</feature>
<dbReference type="Gene3D" id="1.10.1740.10">
    <property type="match status" value="1"/>
</dbReference>
<dbReference type="Pfam" id="PF08281">
    <property type="entry name" value="Sigma70_r4_2"/>
    <property type="match status" value="1"/>
</dbReference>
<dbReference type="InterPro" id="IPR036388">
    <property type="entry name" value="WH-like_DNA-bd_sf"/>
</dbReference>
<evidence type="ECO:0000256" key="1">
    <source>
        <dbReference type="ARBA" id="ARBA00011344"/>
    </source>
</evidence>
<dbReference type="PANTHER" id="PTHR30173:SF36">
    <property type="entry name" value="ECF RNA POLYMERASE SIGMA FACTOR SIGJ"/>
    <property type="match status" value="1"/>
</dbReference>
<evidence type="ECO:0008006" key="6">
    <source>
        <dbReference type="Google" id="ProtNLM"/>
    </source>
</evidence>
<dbReference type="Pfam" id="PF04542">
    <property type="entry name" value="Sigma70_r2"/>
    <property type="match status" value="1"/>
</dbReference>
<dbReference type="InterPro" id="IPR013324">
    <property type="entry name" value="RNA_pol_sigma_r3/r4-like"/>
</dbReference>
<dbReference type="Gene3D" id="3.10.450.50">
    <property type="match status" value="1"/>
</dbReference>
<organism evidence="4 5">
    <name type="scientific">Paenibacillus etheri</name>
    <dbReference type="NCBI Taxonomy" id="1306852"/>
    <lineage>
        <taxon>Bacteria</taxon>
        <taxon>Bacillati</taxon>
        <taxon>Bacillota</taxon>
        <taxon>Bacilli</taxon>
        <taxon>Bacillales</taxon>
        <taxon>Paenibacillaceae</taxon>
        <taxon>Paenibacillus</taxon>
    </lineage>
</organism>
<dbReference type="InterPro" id="IPR032710">
    <property type="entry name" value="NTF2-like_dom_sf"/>
</dbReference>
<gene>
    <name evidence="4" type="ORF">UQ64_02520</name>
</gene>
<dbReference type="GO" id="GO:0003677">
    <property type="term" value="F:DNA binding"/>
    <property type="evidence" value="ECO:0007669"/>
    <property type="project" value="InterPro"/>
</dbReference>
<evidence type="ECO:0000313" key="5">
    <source>
        <dbReference type="Proteomes" id="UP000054709"/>
    </source>
</evidence>
<accession>A0A0W1APU3</accession>